<evidence type="ECO:0000256" key="2">
    <source>
        <dbReference type="SAM" id="Phobius"/>
    </source>
</evidence>
<evidence type="ECO:0000313" key="4">
    <source>
        <dbReference type="Proteomes" id="UP001190700"/>
    </source>
</evidence>
<dbReference type="EMBL" id="LGRX02011859">
    <property type="protein sequence ID" value="KAK3268390.1"/>
    <property type="molecule type" value="Genomic_DNA"/>
</dbReference>
<evidence type="ECO:0000313" key="3">
    <source>
        <dbReference type="EMBL" id="KAK3268390.1"/>
    </source>
</evidence>
<feature type="transmembrane region" description="Helical" evidence="2">
    <location>
        <begin position="188"/>
        <end position="211"/>
    </location>
</feature>
<gene>
    <name evidence="3" type="ORF">CYMTET_23107</name>
</gene>
<feature type="transmembrane region" description="Helical" evidence="2">
    <location>
        <begin position="124"/>
        <end position="141"/>
    </location>
</feature>
<dbReference type="Proteomes" id="UP001190700">
    <property type="component" value="Unassembled WGS sequence"/>
</dbReference>
<organism evidence="3 4">
    <name type="scientific">Cymbomonas tetramitiformis</name>
    <dbReference type="NCBI Taxonomy" id="36881"/>
    <lineage>
        <taxon>Eukaryota</taxon>
        <taxon>Viridiplantae</taxon>
        <taxon>Chlorophyta</taxon>
        <taxon>Pyramimonadophyceae</taxon>
        <taxon>Pyramimonadales</taxon>
        <taxon>Pyramimonadaceae</taxon>
        <taxon>Cymbomonas</taxon>
    </lineage>
</organism>
<evidence type="ECO:0000256" key="1">
    <source>
        <dbReference type="SAM" id="Coils"/>
    </source>
</evidence>
<feature type="transmembrane region" description="Helical" evidence="2">
    <location>
        <begin position="153"/>
        <end position="176"/>
    </location>
</feature>
<sequence>MLASKQIGIQEVEEMLQASPEMAKELEAIRDAAAKVAAIQAAQAEIEELMAENAKRSADMDKGQVAAEVAAAEDVEAKALALQEAVRELEEADKMREAAYTAGRDKWSVEGISEGEERMETAKAGVAAALGGGFAFLPLILSQADLGTAGGLYLFGVSAAATVLSTVLFGVTYRYAVRSDLGNSQLKGGVIGAFGLVRGLGQADVVLQTMGPSGFDLETTLKGFLLMGESMLLFGFAAAAVEIAFQRDIVKPFPLPKKED</sequence>
<reference evidence="3 4" key="1">
    <citation type="journal article" date="2015" name="Genome Biol. Evol.">
        <title>Comparative Genomics of a Bacterivorous Green Alga Reveals Evolutionary Causalities and Consequences of Phago-Mixotrophic Mode of Nutrition.</title>
        <authorList>
            <person name="Burns J.A."/>
            <person name="Paasch A."/>
            <person name="Narechania A."/>
            <person name="Kim E."/>
        </authorList>
    </citation>
    <scope>NUCLEOTIDE SEQUENCE [LARGE SCALE GENOMIC DNA]</scope>
    <source>
        <strain evidence="3 4">PLY_AMNH</strain>
    </source>
</reference>
<protein>
    <submittedName>
        <fullName evidence="3">Uncharacterized protein</fullName>
    </submittedName>
</protein>
<feature type="coiled-coil region" evidence="1">
    <location>
        <begin position="32"/>
        <end position="102"/>
    </location>
</feature>
<comment type="caution">
    <text evidence="3">The sequence shown here is derived from an EMBL/GenBank/DDBJ whole genome shotgun (WGS) entry which is preliminary data.</text>
</comment>
<keyword evidence="2" id="KW-0812">Transmembrane</keyword>
<keyword evidence="1" id="KW-0175">Coiled coil</keyword>
<dbReference type="PANTHER" id="PTHR36383">
    <property type="entry name" value="OS09G0529350 PROTEIN"/>
    <property type="match status" value="1"/>
</dbReference>
<proteinExistence type="predicted"/>
<name>A0AAE0FYX7_9CHLO</name>
<keyword evidence="4" id="KW-1185">Reference proteome</keyword>
<dbReference type="AlphaFoldDB" id="A0AAE0FYX7"/>
<keyword evidence="2" id="KW-1133">Transmembrane helix</keyword>
<accession>A0AAE0FYX7</accession>
<keyword evidence="2" id="KW-0472">Membrane</keyword>
<feature type="transmembrane region" description="Helical" evidence="2">
    <location>
        <begin position="223"/>
        <end position="245"/>
    </location>
</feature>
<dbReference type="PANTHER" id="PTHR36383:SF1">
    <property type="entry name" value="PROTEIN, PUTATIVE-RELATED"/>
    <property type="match status" value="1"/>
</dbReference>